<proteinExistence type="predicted"/>
<comment type="caution">
    <text evidence="2">The sequence shown here is derived from an EMBL/GenBank/DDBJ whole genome shotgun (WGS) entry which is preliminary data.</text>
</comment>
<evidence type="ECO:0000256" key="1">
    <source>
        <dbReference type="SAM" id="Phobius"/>
    </source>
</evidence>
<dbReference type="AlphaFoldDB" id="A0A2T0QCC5"/>
<feature type="transmembrane region" description="Helical" evidence="1">
    <location>
        <begin position="50"/>
        <end position="72"/>
    </location>
</feature>
<gene>
    <name evidence="2" type="ORF">CLV72_101187</name>
</gene>
<feature type="transmembrane region" description="Helical" evidence="1">
    <location>
        <begin position="84"/>
        <end position="109"/>
    </location>
</feature>
<dbReference type="RefSeq" id="WP_106237581.1">
    <property type="nucleotide sequence ID" value="NZ_PVZC01000001.1"/>
</dbReference>
<evidence type="ECO:0000313" key="2">
    <source>
        <dbReference type="EMBL" id="PRY01604.1"/>
    </source>
</evidence>
<evidence type="ECO:0000313" key="3">
    <source>
        <dbReference type="Proteomes" id="UP000237846"/>
    </source>
</evidence>
<keyword evidence="1" id="KW-0812">Transmembrane</keyword>
<accession>A0A2T0QCC5</accession>
<keyword evidence="3" id="KW-1185">Reference proteome</keyword>
<keyword evidence="1" id="KW-0472">Membrane</keyword>
<keyword evidence="1" id="KW-1133">Transmembrane helix</keyword>
<dbReference type="EMBL" id="PVZC01000001">
    <property type="protein sequence ID" value="PRY01604.1"/>
    <property type="molecule type" value="Genomic_DNA"/>
</dbReference>
<reference evidence="2 3" key="1">
    <citation type="submission" date="2018-03" db="EMBL/GenBank/DDBJ databases">
        <title>Genomic Encyclopedia of Archaeal and Bacterial Type Strains, Phase II (KMG-II): from individual species to whole genera.</title>
        <authorList>
            <person name="Goeker M."/>
        </authorList>
    </citation>
    <scope>NUCLEOTIDE SEQUENCE [LARGE SCALE GENOMIC DNA]</scope>
    <source>
        <strain evidence="2 3">DSM 45601</strain>
    </source>
</reference>
<dbReference type="Proteomes" id="UP000237846">
    <property type="component" value="Unassembled WGS sequence"/>
</dbReference>
<name>A0A2T0QCC5_9ACTN</name>
<sequence>MDLVWSWLAGLGALVVGLAVAAPLSTQLRLLLVRSDVILPLDTGDLDSQMMIYGPLYLVVPGLAALVAGLVHRRPERARTGRNALAALALPALLILLLAVEVPLSGFAVDWRRSALTALLFGIGAPAGWLLGRALRRPT</sequence>
<feature type="transmembrane region" description="Helical" evidence="1">
    <location>
        <begin position="115"/>
        <end position="135"/>
    </location>
</feature>
<protein>
    <submittedName>
        <fullName evidence="2">Uncharacterized protein</fullName>
    </submittedName>
</protein>
<organism evidence="2 3">
    <name type="scientific">Allonocardiopsis opalescens</name>
    <dbReference type="NCBI Taxonomy" id="1144618"/>
    <lineage>
        <taxon>Bacteria</taxon>
        <taxon>Bacillati</taxon>
        <taxon>Actinomycetota</taxon>
        <taxon>Actinomycetes</taxon>
        <taxon>Streptosporangiales</taxon>
        <taxon>Allonocardiopsis</taxon>
    </lineage>
</organism>